<dbReference type="WBParaSite" id="SMUV_0000672801-mRNA-1">
    <property type="protein sequence ID" value="SMUV_0000672801-mRNA-1"/>
    <property type="gene ID" value="SMUV_0000672801"/>
</dbReference>
<feature type="compositionally biased region" description="Basic residues" evidence="2">
    <location>
        <begin position="117"/>
        <end position="126"/>
    </location>
</feature>
<dbReference type="InterPro" id="IPR036910">
    <property type="entry name" value="HMG_box_dom_sf"/>
</dbReference>
<protein>
    <submittedName>
        <fullName evidence="5">HMG box domain-containing protein</fullName>
    </submittedName>
</protein>
<evidence type="ECO:0000259" key="3">
    <source>
        <dbReference type="SMART" id="SM00398"/>
    </source>
</evidence>
<dbReference type="Gene3D" id="1.10.30.10">
    <property type="entry name" value="High mobility group box domain"/>
    <property type="match status" value="2"/>
</dbReference>
<feature type="domain" description="HMG box" evidence="3">
    <location>
        <begin position="129"/>
        <end position="190"/>
    </location>
</feature>
<keyword evidence="1" id="KW-0238">DNA-binding</keyword>
<dbReference type="SMART" id="SM00398">
    <property type="entry name" value="HMG"/>
    <property type="match status" value="2"/>
</dbReference>
<dbReference type="SUPFAM" id="SSF47095">
    <property type="entry name" value="HMG-box"/>
    <property type="match status" value="2"/>
</dbReference>
<dbReference type="AlphaFoldDB" id="A0A0N5APY5"/>
<dbReference type="PANTHER" id="PTHR48112:SF22">
    <property type="entry name" value="MITOCHONDRIAL TRANSCRIPTION FACTOR A, ISOFORM B"/>
    <property type="match status" value="1"/>
</dbReference>
<proteinExistence type="predicted"/>
<evidence type="ECO:0000313" key="5">
    <source>
        <dbReference type="WBParaSite" id="SMUV_0000672801-mRNA-1"/>
    </source>
</evidence>
<name>A0A0N5APY5_9BILA</name>
<dbReference type="InterPro" id="IPR050342">
    <property type="entry name" value="HMGB"/>
</dbReference>
<dbReference type="PANTHER" id="PTHR48112">
    <property type="entry name" value="HIGH MOBILITY GROUP PROTEIN DSP1"/>
    <property type="match status" value="1"/>
</dbReference>
<accession>A0A0N5APY5</accession>
<dbReference type="CDD" id="cd00084">
    <property type="entry name" value="HMG-box_SF"/>
    <property type="match status" value="2"/>
</dbReference>
<dbReference type="Proteomes" id="UP000046393">
    <property type="component" value="Unplaced"/>
</dbReference>
<reference evidence="5" key="1">
    <citation type="submission" date="2017-02" db="UniProtKB">
        <authorList>
            <consortium name="WormBaseParasite"/>
        </authorList>
    </citation>
    <scope>IDENTIFICATION</scope>
</reference>
<dbReference type="Pfam" id="PF00505">
    <property type="entry name" value="HMG_box"/>
    <property type="match status" value="1"/>
</dbReference>
<dbReference type="STRING" id="451379.A0A0N5APY5"/>
<evidence type="ECO:0000313" key="4">
    <source>
        <dbReference type="Proteomes" id="UP000046393"/>
    </source>
</evidence>
<evidence type="ECO:0000256" key="2">
    <source>
        <dbReference type="SAM" id="MobiDB-lite"/>
    </source>
</evidence>
<sequence length="191" mass="22019">MSVAYRGIRFLSLSFSHLKVATSSSLKKEPVPSGFRKISPFGCFVKENFTKSEDEPVSSVFSRLGKQWRELSAEEKKKYEGLSETSSKERAAKFAALSHEEQQKLIEQNKIDAEERKKRKERKLKRESRPPKALTGYNLFMKEKLKQPRQDGEKQKDLMQKAVKEWRELSDQVKEKYNSCAHAANETAGKS</sequence>
<feature type="compositionally biased region" description="Basic and acidic residues" evidence="2">
    <location>
        <begin position="107"/>
        <end position="116"/>
    </location>
</feature>
<feature type="region of interest" description="Disordered" evidence="2">
    <location>
        <begin position="107"/>
        <end position="160"/>
    </location>
</feature>
<organism evidence="4 5">
    <name type="scientific">Syphacia muris</name>
    <dbReference type="NCBI Taxonomy" id="451379"/>
    <lineage>
        <taxon>Eukaryota</taxon>
        <taxon>Metazoa</taxon>
        <taxon>Ecdysozoa</taxon>
        <taxon>Nematoda</taxon>
        <taxon>Chromadorea</taxon>
        <taxon>Rhabditida</taxon>
        <taxon>Spirurina</taxon>
        <taxon>Oxyuridomorpha</taxon>
        <taxon>Oxyuroidea</taxon>
        <taxon>Oxyuridae</taxon>
        <taxon>Syphacia</taxon>
    </lineage>
</organism>
<dbReference type="GO" id="GO:0003677">
    <property type="term" value="F:DNA binding"/>
    <property type="evidence" value="ECO:0007669"/>
    <property type="project" value="UniProtKB-KW"/>
</dbReference>
<keyword evidence="4" id="KW-1185">Reference proteome</keyword>
<feature type="compositionally biased region" description="Basic and acidic residues" evidence="2">
    <location>
        <begin position="141"/>
        <end position="160"/>
    </location>
</feature>
<dbReference type="GO" id="GO:0006357">
    <property type="term" value="P:regulation of transcription by RNA polymerase II"/>
    <property type="evidence" value="ECO:0007669"/>
    <property type="project" value="TreeGrafter"/>
</dbReference>
<evidence type="ECO:0000256" key="1">
    <source>
        <dbReference type="ARBA" id="ARBA00023125"/>
    </source>
</evidence>
<feature type="domain" description="HMG box" evidence="3">
    <location>
        <begin position="33"/>
        <end position="102"/>
    </location>
</feature>
<dbReference type="InterPro" id="IPR009071">
    <property type="entry name" value="HMG_box_dom"/>
</dbReference>